<evidence type="ECO:0000256" key="1">
    <source>
        <dbReference type="ARBA" id="ARBA00004377"/>
    </source>
</evidence>
<keyword evidence="6 10" id="KW-0812">Transmembrane</keyword>
<evidence type="ECO:0000256" key="8">
    <source>
        <dbReference type="ARBA" id="ARBA00023136"/>
    </source>
</evidence>
<dbReference type="STRING" id="45067.Llan_1840"/>
<dbReference type="NCBIfam" id="TIGR01708">
    <property type="entry name" value="typeII_sec_gspH"/>
    <property type="match status" value="1"/>
</dbReference>
<dbReference type="AlphaFoldDB" id="A0A0W0VJY0"/>
<organism evidence="11 12">
    <name type="scientific">Legionella lansingensis</name>
    <dbReference type="NCBI Taxonomy" id="45067"/>
    <lineage>
        <taxon>Bacteria</taxon>
        <taxon>Pseudomonadati</taxon>
        <taxon>Pseudomonadota</taxon>
        <taxon>Gammaproteobacteria</taxon>
        <taxon>Legionellales</taxon>
        <taxon>Legionellaceae</taxon>
        <taxon>Legionella</taxon>
    </lineage>
</organism>
<keyword evidence="5" id="KW-0997">Cell inner membrane</keyword>
<evidence type="ECO:0000256" key="5">
    <source>
        <dbReference type="ARBA" id="ARBA00022519"/>
    </source>
</evidence>
<evidence type="ECO:0000256" key="4">
    <source>
        <dbReference type="ARBA" id="ARBA00022481"/>
    </source>
</evidence>
<feature type="transmembrane region" description="Helical" evidence="10">
    <location>
        <begin position="6"/>
        <end position="30"/>
    </location>
</feature>
<dbReference type="GO" id="GO:0015627">
    <property type="term" value="C:type II protein secretion system complex"/>
    <property type="evidence" value="ECO:0007669"/>
    <property type="project" value="InterPro"/>
</dbReference>
<dbReference type="GO" id="GO:0015628">
    <property type="term" value="P:protein secretion by the type II secretion system"/>
    <property type="evidence" value="ECO:0007669"/>
    <property type="project" value="InterPro"/>
</dbReference>
<name>A0A0W0VJY0_9GAMM</name>
<gene>
    <name evidence="11" type="ORF">Llan_1840</name>
</gene>
<dbReference type="PRINTS" id="PR00885">
    <property type="entry name" value="BCTERIALGSPH"/>
</dbReference>
<evidence type="ECO:0000313" key="11">
    <source>
        <dbReference type="EMBL" id="KTD20416.1"/>
    </source>
</evidence>
<dbReference type="EMBL" id="LNYI01000040">
    <property type="protein sequence ID" value="KTD20416.1"/>
    <property type="molecule type" value="Genomic_DNA"/>
</dbReference>
<dbReference type="Proteomes" id="UP000054869">
    <property type="component" value="Unassembled WGS sequence"/>
</dbReference>
<evidence type="ECO:0000256" key="9">
    <source>
        <dbReference type="ARBA" id="ARBA00030775"/>
    </source>
</evidence>
<dbReference type="Gene3D" id="3.55.40.10">
    <property type="entry name" value="minor pseudopilin epsh domain"/>
    <property type="match status" value="1"/>
</dbReference>
<dbReference type="RefSeq" id="WP_028374024.1">
    <property type="nucleotide sequence ID" value="NZ_CAAAJD010000025.1"/>
</dbReference>
<dbReference type="InterPro" id="IPR002416">
    <property type="entry name" value="T2SS_protein-GspH"/>
</dbReference>
<dbReference type="OrthoDB" id="5649665at2"/>
<reference evidence="11 12" key="1">
    <citation type="submission" date="2015-11" db="EMBL/GenBank/DDBJ databases">
        <title>Genomic analysis of 38 Legionella species identifies large and diverse effector repertoires.</title>
        <authorList>
            <person name="Burstein D."/>
            <person name="Amaro F."/>
            <person name="Zusman T."/>
            <person name="Lifshitz Z."/>
            <person name="Cohen O."/>
            <person name="Gilbert J.A."/>
            <person name="Pupko T."/>
            <person name="Shuman H.A."/>
            <person name="Segal G."/>
        </authorList>
    </citation>
    <scope>NUCLEOTIDE SEQUENCE [LARGE SCALE GENOMIC DNA]</scope>
    <source>
        <strain evidence="11 12">ATCC 49751</strain>
    </source>
</reference>
<evidence type="ECO:0000256" key="7">
    <source>
        <dbReference type="ARBA" id="ARBA00022989"/>
    </source>
</evidence>
<dbReference type="InterPro" id="IPR045584">
    <property type="entry name" value="Pilin-like"/>
</dbReference>
<dbReference type="InterPro" id="IPR049875">
    <property type="entry name" value="TypeII_GspH"/>
</dbReference>
<keyword evidence="4" id="KW-0488">Methylation</keyword>
<evidence type="ECO:0000256" key="6">
    <source>
        <dbReference type="ARBA" id="ARBA00022692"/>
    </source>
</evidence>
<dbReference type="Pfam" id="PF07963">
    <property type="entry name" value="N_methyl"/>
    <property type="match status" value="1"/>
</dbReference>
<keyword evidence="3" id="KW-1003">Cell membrane</keyword>
<sequence>MHAKGFTLIEILVVVIIISITIGFALLTFGDFGASRRALMTAEQFSTYIKLVEQQAILEMTTLGIDVRQDGYQTLRFTQGKTWTAMPEKSLFHTRHFPDHVVVKPQSKLKNNSKNPDILIDSSGDLTPFVLNIGTMQKPVIATLIGKRNGEIILTFPKAS</sequence>
<dbReference type="GO" id="GO:0005886">
    <property type="term" value="C:plasma membrane"/>
    <property type="evidence" value="ECO:0007669"/>
    <property type="project" value="UniProtKB-SubCell"/>
</dbReference>
<dbReference type="SUPFAM" id="SSF54523">
    <property type="entry name" value="Pili subunits"/>
    <property type="match status" value="1"/>
</dbReference>
<protein>
    <recommendedName>
        <fullName evidence="2">Type II secretion system protein H</fullName>
    </recommendedName>
    <alternativeName>
        <fullName evidence="9">General secretion pathway protein H</fullName>
    </alternativeName>
</protein>
<evidence type="ECO:0000256" key="3">
    <source>
        <dbReference type="ARBA" id="ARBA00022475"/>
    </source>
</evidence>
<dbReference type="PATRIC" id="fig|45067.4.peg.1929"/>
<keyword evidence="12" id="KW-1185">Reference proteome</keyword>
<accession>A0A0W0VJY0</accession>
<evidence type="ECO:0000313" key="12">
    <source>
        <dbReference type="Proteomes" id="UP000054869"/>
    </source>
</evidence>
<comment type="subcellular location">
    <subcellularLocation>
        <location evidence="1">Cell inner membrane</location>
        <topology evidence="1">Single-pass membrane protein</topology>
    </subcellularLocation>
</comment>
<dbReference type="eggNOG" id="COG2165">
    <property type="taxonomic scope" value="Bacteria"/>
</dbReference>
<dbReference type="PROSITE" id="PS00409">
    <property type="entry name" value="PROKAR_NTER_METHYL"/>
    <property type="match status" value="1"/>
</dbReference>
<dbReference type="InterPro" id="IPR012902">
    <property type="entry name" value="N_methyl_site"/>
</dbReference>
<keyword evidence="8 10" id="KW-0472">Membrane</keyword>
<proteinExistence type="predicted"/>
<dbReference type="NCBIfam" id="TIGR02532">
    <property type="entry name" value="IV_pilin_GFxxxE"/>
    <property type="match status" value="1"/>
</dbReference>
<comment type="caution">
    <text evidence="11">The sequence shown here is derived from an EMBL/GenBank/DDBJ whole genome shotgun (WGS) entry which is preliminary data.</text>
</comment>
<evidence type="ECO:0000256" key="10">
    <source>
        <dbReference type="SAM" id="Phobius"/>
    </source>
</evidence>
<evidence type="ECO:0000256" key="2">
    <source>
        <dbReference type="ARBA" id="ARBA00021549"/>
    </source>
</evidence>
<keyword evidence="7 10" id="KW-1133">Transmembrane helix</keyword>